<evidence type="ECO:0000256" key="2">
    <source>
        <dbReference type="ARBA" id="ARBA00008072"/>
    </source>
</evidence>
<dbReference type="Pfam" id="PF08240">
    <property type="entry name" value="ADH_N"/>
    <property type="match status" value="1"/>
</dbReference>
<dbReference type="Gene3D" id="3.90.180.10">
    <property type="entry name" value="Medium-chain alcohol dehydrogenases, catalytic domain"/>
    <property type="match status" value="1"/>
</dbReference>
<dbReference type="InterPro" id="IPR045306">
    <property type="entry name" value="SDH-like"/>
</dbReference>
<proteinExistence type="inferred from homology"/>
<evidence type="ECO:0000313" key="8">
    <source>
        <dbReference type="EMBL" id="HIW90131.1"/>
    </source>
</evidence>
<sequence>MTNDDACAVLHGTRDVRVEYRPRPTPGPHEVLVEVSAVGICGSDVHYYEHGRIGHYVVESPMIIGHEAAGTIVGAGAQVDADRIGELVALEPGVPCRHCEQCMAGRYNLCPDVQFFATPPVDGAIASHVTIDADFAHPAPAEMSAVQAAMAEPTSVGVWAARKTRISVNDRVLVTGAGPVGLLAAQVARAHGARRVVVSDVNEHRLSLARDLGLETANAESGLSPHSPHGHDVAEFDVLLECSGAQAALSSGIATLAPAARIALIGMGADEVSIPVPLVQGRELTISGVFRYAHCYPAALRMIASGAVQTDPLITHRFALDETEDAMTIGRRDPEAIKSVVEPGRIKGPADRS</sequence>
<protein>
    <submittedName>
        <fullName evidence="8">NAD(P)-dependent alcohol dehydrogenase</fullName>
    </submittedName>
</protein>
<dbReference type="InterPro" id="IPR002328">
    <property type="entry name" value="ADH_Zn_CS"/>
</dbReference>
<dbReference type="Pfam" id="PF00107">
    <property type="entry name" value="ADH_zinc_N"/>
    <property type="match status" value="1"/>
</dbReference>
<dbReference type="SUPFAM" id="SSF50129">
    <property type="entry name" value="GroES-like"/>
    <property type="match status" value="1"/>
</dbReference>
<feature type="domain" description="Enoyl reductase (ER)" evidence="7">
    <location>
        <begin position="12"/>
        <end position="341"/>
    </location>
</feature>
<reference evidence="8" key="2">
    <citation type="submission" date="2021-04" db="EMBL/GenBank/DDBJ databases">
        <authorList>
            <person name="Gilroy R."/>
        </authorList>
    </citation>
    <scope>NUCLEOTIDE SEQUENCE</scope>
    <source>
        <strain evidence="8">CHK32-1732</strain>
    </source>
</reference>
<name>A0A9D1RP64_9CORY</name>
<keyword evidence="4 6" id="KW-0862">Zinc</keyword>
<keyword evidence="5" id="KW-0560">Oxidoreductase</keyword>
<dbReference type="PROSITE" id="PS00059">
    <property type="entry name" value="ADH_ZINC"/>
    <property type="match status" value="1"/>
</dbReference>
<dbReference type="PANTHER" id="PTHR43161:SF9">
    <property type="entry name" value="SORBITOL DEHYDROGENASE"/>
    <property type="match status" value="1"/>
</dbReference>
<dbReference type="SMART" id="SM00829">
    <property type="entry name" value="PKS_ER"/>
    <property type="match status" value="1"/>
</dbReference>
<comment type="caution">
    <text evidence="8">The sequence shown here is derived from an EMBL/GenBank/DDBJ whole genome shotgun (WGS) entry which is preliminary data.</text>
</comment>
<dbReference type="InterPro" id="IPR013154">
    <property type="entry name" value="ADH-like_N"/>
</dbReference>
<dbReference type="Gene3D" id="3.40.50.720">
    <property type="entry name" value="NAD(P)-binding Rossmann-like Domain"/>
    <property type="match status" value="1"/>
</dbReference>
<comment type="similarity">
    <text evidence="2 6">Belongs to the zinc-containing alcohol dehydrogenase family.</text>
</comment>
<evidence type="ECO:0000256" key="1">
    <source>
        <dbReference type="ARBA" id="ARBA00001947"/>
    </source>
</evidence>
<comment type="cofactor">
    <cofactor evidence="1 6">
        <name>Zn(2+)</name>
        <dbReference type="ChEBI" id="CHEBI:29105"/>
    </cofactor>
</comment>
<dbReference type="GO" id="GO:0016616">
    <property type="term" value="F:oxidoreductase activity, acting on the CH-OH group of donors, NAD or NADP as acceptor"/>
    <property type="evidence" value="ECO:0007669"/>
    <property type="project" value="InterPro"/>
</dbReference>
<organism evidence="8 9">
    <name type="scientific">Candidatus Corynebacterium avicola</name>
    <dbReference type="NCBI Taxonomy" id="2838527"/>
    <lineage>
        <taxon>Bacteria</taxon>
        <taxon>Bacillati</taxon>
        <taxon>Actinomycetota</taxon>
        <taxon>Actinomycetes</taxon>
        <taxon>Mycobacteriales</taxon>
        <taxon>Corynebacteriaceae</taxon>
        <taxon>Corynebacterium</taxon>
    </lineage>
</organism>
<dbReference type="CDD" id="cd05285">
    <property type="entry name" value="sorbitol_DH"/>
    <property type="match status" value="1"/>
</dbReference>
<dbReference type="EMBL" id="DXGC01000005">
    <property type="protein sequence ID" value="HIW90131.1"/>
    <property type="molecule type" value="Genomic_DNA"/>
</dbReference>
<dbReference type="GO" id="GO:0008270">
    <property type="term" value="F:zinc ion binding"/>
    <property type="evidence" value="ECO:0007669"/>
    <property type="project" value="InterPro"/>
</dbReference>
<accession>A0A9D1RP64</accession>
<dbReference type="SUPFAM" id="SSF51735">
    <property type="entry name" value="NAD(P)-binding Rossmann-fold domains"/>
    <property type="match status" value="1"/>
</dbReference>
<evidence type="ECO:0000256" key="6">
    <source>
        <dbReference type="RuleBase" id="RU361277"/>
    </source>
</evidence>
<reference evidence="8" key="1">
    <citation type="journal article" date="2021" name="PeerJ">
        <title>Extensive microbial diversity within the chicken gut microbiome revealed by metagenomics and culture.</title>
        <authorList>
            <person name="Gilroy R."/>
            <person name="Ravi A."/>
            <person name="Getino M."/>
            <person name="Pursley I."/>
            <person name="Horton D.L."/>
            <person name="Alikhan N.F."/>
            <person name="Baker D."/>
            <person name="Gharbi K."/>
            <person name="Hall N."/>
            <person name="Watson M."/>
            <person name="Adriaenssens E.M."/>
            <person name="Foster-Nyarko E."/>
            <person name="Jarju S."/>
            <person name="Secka A."/>
            <person name="Antonio M."/>
            <person name="Oren A."/>
            <person name="Chaudhuri R.R."/>
            <person name="La Ragione R."/>
            <person name="Hildebrand F."/>
            <person name="Pallen M.J."/>
        </authorList>
    </citation>
    <scope>NUCLEOTIDE SEQUENCE</scope>
    <source>
        <strain evidence="8">CHK32-1732</strain>
    </source>
</reference>
<keyword evidence="3 6" id="KW-0479">Metal-binding</keyword>
<dbReference type="AlphaFoldDB" id="A0A9D1RP64"/>
<dbReference type="InterPro" id="IPR011032">
    <property type="entry name" value="GroES-like_sf"/>
</dbReference>
<dbReference type="InterPro" id="IPR013149">
    <property type="entry name" value="ADH-like_C"/>
</dbReference>
<dbReference type="PANTHER" id="PTHR43161">
    <property type="entry name" value="SORBITOL DEHYDROGENASE"/>
    <property type="match status" value="1"/>
</dbReference>
<evidence type="ECO:0000256" key="3">
    <source>
        <dbReference type="ARBA" id="ARBA00022723"/>
    </source>
</evidence>
<dbReference type="InterPro" id="IPR020843">
    <property type="entry name" value="ER"/>
</dbReference>
<dbReference type="Proteomes" id="UP000824190">
    <property type="component" value="Unassembled WGS sequence"/>
</dbReference>
<evidence type="ECO:0000313" key="9">
    <source>
        <dbReference type="Proteomes" id="UP000824190"/>
    </source>
</evidence>
<dbReference type="InterPro" id="IPR036291">
    <property type="entry name" value="NAD(P)-bd_dom_sf"/>
</dbReference>
<gene>
    <name evidence="8" type="ORF">H9870_00450</name>
</gene>
<evidence type="ECO:0000256" key="4">
    <source>
        <dbReference type="ARBA" id="ARBA00022833"/>
    </source>
</evidence>
<evidence type="ECO:0000259" key="7">
    <source>
        <dbReference type="SMART" id="SM00829"/>
    </source>
</evidence>
<evidence type="ECO:0000256" key="5">
    <source>
        <dbReference type="ARBA" id="ARBA00023002"/>
    </source>
</evidence>